<evidence type="ECO:0000259" key="3">
    <source>
        <dbReference type="SMART" id="SM00062"/>
    </source>
</evidence>
<dbReference type="CDD" id="cd01004">
    <property type="entry name" value="PBP2_MidA_like"/>
    <property type="match status" value="1"/>
</dbReference>
<name>A0A7T5BHG2_9PROT</name>
<dbReference type="EMBL" id="CP059488">
    <property type="protein sequence ID" value="QQD73376.1"/>
    <property type="molecule type" value="Genomic_DNA"/>
</dbReference>
<organism evidence="4 5">
    <name type="scientific">Acidithiobacillus ferrivorans</name>
    <dbReference type="NCBI Taxonomy" id="160808"/>
    <lineage>
        <taxon>Bacteria</taxon>
        <taxon>Pseudomonadati</taxon>
        <taxon>Pseudomonadota</taxon>
        <taxon>Acidithiobacillia</taxon>
        <taxon>Acidithiobacillales</taxon>
        <taxon>Acidithiobacillaceae</taxon>
        <taxon>Acidithiobacillus</taxon>
    </lineage>
</organism>
<keyword evidence="1 2" id="KW-0732">Signal</keyword>
<dbReference type="PANTHER" id="PTHR35936:SF17">
    <property type="entry name" value="ARGININE-BINDING EXTRACELLULAR PROTEIN ARTP"/>
    <property type="match status" value="1"/>
</dbReference>
<dbReference type="RefSeq" id="WP_198660922.1">
    <property type="nucleotide sequence ID" value="NZ_CP059488.1"/>
</dbReference>
<feature type="domain" description="Solute-binding protein family 3/N-terminal" evidence="3">
    <location>
        <begin position="43"/>
        <end position="274"/>
    </location>
</feature>
<evidence type="ECO:0000313" key="5">
    <source>
        <dbReference type="Proteomes" id="UP000595420"/>
    </source>
</evidence>
<dbReference type="SMART" id="SM00062">
    <property type="entry name" value="PBPb"/>
    <property type="match status" value="1"/>
</dbReference>
<protein>
    <submittedName>
        <fullName evidence="4">ABC transporter substrate-binding protein</fullName>
    </submittedName>
</protein>
<dbReference type="Gene3D" id="3.40.190.10">
    <property type="entry name" value="Periplasmic binding protein-like II"/>
    <property type="match status" value="2"/>
</dbReference>
<dbReference type="AlphaFoldDB" id="A0A7T5BHG2"/>
<evidence type="ECO:0000256" key="1">
    <source>
        <dbReference type="ARBA" id="ARBA00022729"/>
    </source>
</evidence>
<dbReference type="Proteomes" id="UP000595420">
    <property type="component" value="Chromosome"/>
</dbReference>
<sequence>MNTIRNVALSLSLLTLPLTAFASTNLPACVALQHQYPGFDGKTLTQALTPYTPGYESLDPNNPTKYIGFDVDLAKAIGGCLGFKVAYKPVAFDALLPTLQAGRASFVMSDMYATKLRAKAANFITYGKVYVGSLVAKGNPLHITGINTSLCGHTVAENTGFVEVLLVNAVGPKCTAIQKAPPHVLLFNNNADCFEAVLNGRANAYFNDANTVDHAVDKNPSKLMNAANLKLPYSLGLAVPKDNKTELPAFKSALVIIQKAGIQKILLKKWGLPTNLQETPRVVTSK</sequence>
<dbReference type="PANTHER" id="PTHR35936">
    <property type="entry name" value="MEMBRANE-BOUND LYTIC MUREIN TRANSGLYCOSYLASE F"/>
    <property type="match status" value="1"/>
</dbReference>
<feature type="signal peptide" evidence="2">
    <location>
        <begin position="1"/>
        <end position="22"/>
    </location>
</feature>
<dbReference type="SUPFAM" id="SSF53850">
    <property type="entry name" value="Periplasmic binding protein-like II"/>
    <property type="match status" value="1"/>
</dbReference>
<evidence type="ECO:0000313" key="4">
    <source>
        <dbReference type="EMBL" id="QQD73376.1"/>
    </source>
</evidence>
<dbReference type="Pfam" id="PF00497">
    <property type="entry name" value="SBP_bac_3"/>
    <property type="match status" value="1"/>
</dbReference>
<gene>
    <name evidence="4" type="ORF">H2515_03540</name>
</gene>
<evidence type="ECO:0000256" key="2">
    <source>
        <dbReference type="SAM" id="SignalP"/>
    </source>
</evidence>
<reference evidence="4 5" key="1">
    <citation type="submission" date="2020-07" db="EMBL/GenBank/DDBJ databases">
        <title>Complete genome sequence analysis of Acidithiobacillus ferrivorans XJFY6S-08 reveals extreme environmental adaptation to alpine acid mine drainage.</title>
        <authorList>
            <person name="Yan L."/>
            <person name="Ni Y."/>
        </authorList>
    </citation>
    <scope>NUCLEOTIDE SEQUENCE [LARGE SCALE GENOMIC DNA]</scope>
    <source>
        <strain evidence="4 5">XJFY6S-08</strain>
    </source>
</reference>
<feature type="chain" id="PRO_5032969062" evidence="2">
    <location>
        <begin position="23"/>
        <end position="286"/>
    </location>
</feature>
<dbReference type="InterPro" id="IPR001638">
    <property type="entry name" value="Solute-binding_3/MltF_N"/>
</dbReference>
<accession>A0A7T5BHG2</accession>
<proteinExistence type="predicted"/>